<organism evidence="2 3">
    <name type="scientific">Luteibacter sahnii</name>
    <dbReference type="NCBI Taxonomy" id="3021977"/>
    <lineage>
        <taxon>Bacteria</taxon>
        <taxon>Pseudomonadati</taxon>
        <taxon>Pseudomonadota</taxon>
        <taxon>Gammaproteobacteria</taxon>
        <taxon>Lysobacterales</taxon>
        <taxon>Rhodanobacteraceae</taxon>
        <taxon>Luteibacter</taxon>
    </lineage>
</organism>
<protein>
    <recommendedName>
        <fullName evidence="4">Halovibrin HvnC</fullName>
    </recommendedName>
</protein>
<proteinExistence type="predicted"/>
<dbReference type="RefSeq" id="WP_320550300.1">
    <property type="nucleotide sequence ID" value="NZ_JAQLOK010000002.1"/>
</dbReference>
<feature type="compositionally biased region" description="Low complexity" evidence="1">
    <location>
        <begin position="93"/>
        <end position="102"/>
    </location>
</feature>
<dbReference type="EMBL" id="JARJJS010000001">
    <property type="protein sequence ID" value="MDF4024339.1"/>
    <property type="molecule type" value="Genomic_DNA"/>
</dbReference>
<evidence type="ECO:0000313" key="3">
    <source>
        <dbReference type="Proteomes" id="UP001528850"/>
    </source>
</evidence>
<comment type="caution">
    <text evidence="2">The sequence shown here is derived from an EMBL/GenBank/DDBJ whole genome shotgun (WGS) entry which is preliminary data.</text>
</comment>
<feature type="region of interest" description="Disordered" evidence="1">
    <location>
        <begin position="84"/>
        <end position="108"/>
    </location>
</feature>
<evidence type="ECO:0000313" key="2">
    <source>
        <dbReference type="EMBL" id="MDF4024339.1"/>
    </source>
</evidence>
<sequence length="373" mass="40162">MAFFVSGRAWNVRKRAGVAYIERGIAASFVVANHEAGARSPGFWTLNDKDDVMDARRPLLRLAAVLLLAGLAACSGLKTRPGEGAYPPPPVAAPSAASSMPGDTGRLSGSDVARHLQERYNENRATCDRLPAVLCSGILLRATVRGAYYVWNPRPTAPIRNGVSFSWLRKDSGFSALAFGYTNGFIVLPYFYADAPSDGYTQLTVLCIFPFDADTHNRTGGRNDGCGANTTATVANTGPCQDQGIVTASQWMARFGNVPNRYTDQCGFALHPSATSASAAFQAQADIRSQLPRYFSLQNEVMVGTWAQNDARLPLEAFFYMAGSQTGKSEAGQNQADFKSMTGRWVPVIRMTLPSRAGGAAAFVYDAADQQVR</sequence>
<accession>A0ABT6B8C3</accession>
<name>A0ABT6B8C3_9GAMM</name>
<evidence type="ECO:0000256" key="1">
    <source>
        <dbReference type="SAM" id="MobiDB-lite"/>
    </source>
</evidence>
<dbReference type="Proteomes" id="UP001528850">
    <property type="component" value="Unassembled WGS sequence"/>
</dbReference>
<evidence type="ECO:0008006" key="4">
    <source>
        <dbReference type="Google" id="ProtNLM"/>
    </source>
</evidence>
<keyword evidence="3" id="KW-1185">Reference proteome</keyword>
<reference evidence="2 3" key="1">
    <citation type="journal article" date="2024" name="Curr. Microbiol.">
        <title>Luteibacter sahnii sp. nov., A Novel Yellow-Colored Xanthomonadin Pigment Producing Probiotic Bacterium from Healthy Rice Seed Microbiome.</title>
        <authorList>
            <person name="Jaiswal G."/>
            <person name="Rana R."/>
            <person name="Nayak P.K."/>
            <person name="Chouhan R."/>
            <person name="Gandhi S.G."/>
            <person name="Patel H.K."/>
            <person name="Patil P.B."/>
        </authorList>
    </citation>
    <scope>NUCLEOTIDE SEQUENCE [LARGE SCALE GENOMIC DNA]</scope>
    <source>
        <strain evidence="2 3">PPL201</strain>
    </source>
</reference>
<gene>
    <name evidence="2" type="ORF">P3W24_05095</name>
</gene>